<reference evidence="3" key="1">
    <citation type="submission" date="2015-09" db="EMBL/GenBank/DDBJ databases">
        <authorList>
            <consortium name="Pathogen Informatics"/>
        </authorList>
    </citation>
    <scope>NUCLEOTIDE SEQUENCE [LARGE SCALE GENOMIC DNA]</scope>
    <source>
        <strain evidence="3">Lake Konstanz</strain>
    </source>
</reference>
<proteinExistence type="predicted"/>
<feature type="region of interest" description="Disordered" evidence="1">
    <location>
        <begin position="172"/>
        <end position="208"/>
    </location>
</feature>
<sequence>MMNEDGDSFRQRAIFLAQSTTAPHALTAIGNPTRTRTRMPINVAIPNSVSPALSGPTTPLAGGGGGAWRGSSAGYSHLVNTPLSVEASTVRRPPPPPPVRYHDESHGYSVTNEAASASGPTVVPPAAAAADVSGASVMRRLHDQLESMTRRTVSPPPSTTARLEVTRKFLASNPHHQQSNINESVHRYGGDPAGSSSSSPTNGGRHRALVNPFHNVQRHNRSTAWHRDPAHFGVPQTAIPGSHVTNVISSSSDATLAHHHNNHIVGASAAAATPLIMRIGGADKNNSEDRMTLNISSSSSHKRQHHNDMMHVQQHEHHFVERREHQSVNIDSSYNHNPSTPPPQQQQQRRGESLPLLSPESDTDEHQQDAAQQHHSAVQQRTYHDVDDGEQRRRSSRTASLNDSHHYQQSQQQQPMTTQTIHVDRSSSGQQDTRAPYSGSMAVGRSLSGSSTGAGAGAGAAGGGGAAPLLQSLPVTSQPSAAAASLPPGASRVAVAVSQRILDLEAAVTALQSTLVRRHATVSVEVDKAKRVVDHAEYRLTELSGNIEASTAALTERMESRIKTQAQLRENQTDQWRSTMLNSIRSIPTDIRREAAKNASGGTAATVSDIHIKVDALMTSLDQYKTQNELRTTSMLHKFMDLQRKVRDRISAVRVASNIAVSHNSSPGSSSSALHINSSHQYEQQQQTQHGVDISPLRARLGLLSSSPEAAVVVVGPKRGGGGGDQRNGRTHMTTTTAAVTVPPSSLVASSTKTMQSMQKMLYQFVQQTRSQLDELRRDRRTFEEHFIARVAAMNTPPQSNS</sequence>
<name>A0A0S4JNS3_BODSA</name>
<dbReference type="VEuPathDB" id="TriTrypDB:BSAL_29780"/>
<dbReference type="AlphaFoldDB" id="A0A0S4JNS3"/>
<organism evidence="2 3">
    <name type="scientific">Bodo saltans</name>
    <name type="common">Flagellated protozoan</name>
    <dbReference type="NCBI Taxonomy" id="75058"/>
    <lineage>
        <taxon>Eukaryota</taxon>
        <taxon>Discoba</taxon>
        <taxon>Euglenozoa</taxon>
        <taxon>Kinetoplastea</taxon>
        <taxon>Metakinetoplastina</taxon>
        <taxon>Eubodonida</taxon>
        <taxon>Bodonidae</taxon>
        <taxon>Bodo</taxon>
    </lineage>
</organism>
<feature type="compositionally biased region" description="Low complexity" evidence="1">
    <location>
        <begin position="408"/>
        <end position="420"/>
    </location>
</feature>
<evidence type="ECO:0000313" key="3">
    <source>
        <dbReference type="Proteomes" id="UP000051952"/>
    </source>
</evidence>
<keyword evidence="3" id="KW-1185">Reference proteome</keyword>
<gene>
    <name evidence="2" type="ORF">BSAL_29780</name>
</gene>
<feature type="compositionally biased region" description="Low complexity" evidence="1">
    <location>
        <begin position="369"/>
        <end position="380"/>
    </location>
</feature>
<feature type="compositionally biased region" description="Basic and acidic residues" evidence="1">
    <location>
        <begin position="382"/>
        <end position="393"/>
    </location>
</feature>
<accession>A0A0S4JNS3</accession>
<feature type="region of interest" description="Disordered" evidence="1">
    <location>
        <begin position="330"/>
        <end position="463"/>
    </location>
</feature>
<evidence type="ECO:0000313" key="2">
    <source>
        <dbReference type="EMBL" id="CUG91021.1"/>
    </source>
</evidence>
<protein>
    <submittedName>
        <fullName evidence="2">Uncharacterized protein</fullName>
    </submittedName>
</protein>
<feature type="compositionally biased region" description="Polar residues" evidence="1">
    <location>
        <begin position="174"/>
        <end position="183"/>
    </location>
</feature>
<evidence type="ECO:0000256" key="1">
    <source>
        <dbReference type="SAM" id="MobiDB-lite"/>
    </source>
</evidence>
<feature type="compositionally biased region" description="Gly residues" evidence="1">
    <location>
        <begin position="452"/>
        <end position="463"/>
    </location>
</feature>
<dbReference type="Proteomes" id="UP000051952">
    <property type="component" value="Unassembled WGS sequence"/>
</dbReference>
<dbReference type="EMBL" id="CYKH01001885">
    <property type="protein sequence ID" value="CUG91021.1"/>
    <property type="molecule type" value="Genomic_DNA"/>
</dbReference>